<dbReference type="GO" id="GO:0004714">
    <property type="term" value="F:transmembrane receptor protein tyrosine kinase activity"/>
    <property type="evidence" value="ECO:0007669"/>
    <property type="project" value="InterPro"/>
</dbReference>
<dbReference type="PANTHER" id="PTHR27003:SF59">
    <property type="entry name" value="PROTEIN KINASE DOMAIN-CONTAINING PROTEIN"/>
    <property type="match status" value="1"/>
</dbReference>
<keyword evidence="11" id="KW-0325">Glycoprotein</keyword>
<evidence type="ECO:0000256" key="13">
    <source>
        <dbReference type="SAM" id="Phobius"/>
    </source>
</evidence>
<evidence type="ECO:0000256" key="4">
    <source>
        <dbReference type="ARBA" id="ARBA00022692"/>
    </source>
</evidence>
<dbReference type="Proteomes" id="UP001159364">
    <property type="component" value="Linkage Group LG05"/>
</dbReference>
<comment type="caution">
    <text evidence="15">The sequence shown here is derived from an EMBL/GenBank/DDBJ whole genome shotgun (WGS) entry which is preliminary data.</text>
</comment>
<evidence type="ECO:0000256" key="11">
    <source>
        <dbReference type="ARBA" id="ARBA00023180"/>
    </source>
</evidence>
<dbReference type="InterPro" id="IPR017441">
    <property type="entry name" value="Protein_kinase_ATP_BS"/>
</dbReference>
<dbReference type="InterPro" id="IPR024788">
    <property type="entry name" value="Malectin-like_Carb-bd_dom"/>
</dbReference>
<dbReference type="InterPro" id="IPR011009">
    <property type="entry name" value="Kinase-like_dom_sf"/>
</dbReference>
<evidence type="ECO:0000313" key="16">
    <source>
        <dbReference type="Proteomes" id="UP001159364"/>
    </source>
</evidence>
<dbReference type="GO" id="GO:0005886">
    <property type="term" value="C:plasma membrane"/>
    <property type="evidence" value="ECO:0007669"/>
    <property type="project" value="TreeGrafter"/>
</dbReference>
<keyword evidence="10 13" id="KW-0472">Membrane</keyword>
<dbReference type="SMART" id="SM00220">
    <property type="entry name" value="S_TKc"/>
    <property type="match status" value="1"/>
</dbReference>
<evidence type="ECO:0000256" key="5">
    <source>
        <dbReference type="ARBA" id="ARBA00022729"/>
    </source>
</evidence>
<dbReference type="Pfam" id="PF12819">
    <property type="entry name" value="Malectin_like"/>
    <property type="match status" value="1"/>
</dbReference>
<keyword evidence="6 12" id="KW-0547">Nucleotide-binding</keyword>
<evidence type="ECO:0000256" key="12">
    <source>
        <dbReference type="PROSITE-ProRule" id="PRU10141"/>
    </source>
</evidence>
<evidence type="ECO:0000256" key="9">
    <source>
        <dbReference type="ARBA" id="ARBA00022989"/>
    </source>
</evidence>
<proteinExistence type="predicted"/>
<dbReference type="AlphaFoldDB" id="A0AAV8TI61"/>
<dbReference type="EMBL" id="JAIWQS010000005">
    <property type="protein sequence ID" value="KAJ8765674.1"/>
    <property type="molecule type" value="Genomic_DNA"/>
</dbReference>
<keyword evidence="8 12" id="KW-0067">ATP-binding</keyword>
<evidence type="ECO:0000256" key="1">
    <source>
        <dbReference type="ARBA" id="ARBA00004479"/>
    </source>
</evidence>
<keyword evidence="7" id="KW-0418">Kinase</keyword>
<dbReference type="FunFam" id="1.10.510.10:FF:000252">
    <property type="entry name" value="Receptor-like protein kinase FERONIA"/>
    <property type="match status" value="1"/>
</dbReference>
<dbReference type="GO" id="GO:0004674">
    <property type="term" value="F:protein serine/threonine kinase activity"/>
    <property type="evidence" value="ECO:0007669"/>
    <property type="project" value="UniProtKB-KW"/>
</dbReference>
<dbReference type="PROSITE" id="PS50011">
    <property type="entry name" value="PROTEIN_KINASE_DOM"/>
    <property type="match status" value="1"/>
</dbReference>
<keyword evidence="2" id="KW-0723">Serine/threonine-protein kinase</keyword>
<keyword evidence="9 13" id="KW-1133">Transmembrane helix</keyword>
<dbReference type="PROSITE" id="PS00107">
    <property type="entry name" value="PROTEIN_KINASE_ATP"/>
    <property type="match status" value="1"/>
</dbReference>
<reference evidence="15 16" key="1">
    <citation type="submission" date="2021-09" db="EMBL/GenBank/DDBJ databases">
        <title>Genomic insights and catalytic innovation underlie evolution of tropane alkaloids biosynthesis.</title>
        <authorList>
            <person name="Wang Y.-J."/>
            <person name="Tian T."/>
            <person name="Huang J.-P."/>
            <person name="Huang S.-X."/>
        </authorList>
    </citation>
    <scope>NUCLEOTIDE SEQUENCE [LARGE SCALE GENOMIC DNA]</scope>
    <source>
        <strain evidence="15">KIB-2018</strain>
        <tissue evidence="15">Leaf</tissue>
    </source>
</reference>
<dbReference type="Pfam" id="PF07714">
    <property type="entry name" value="PK_Tyr_Ser-Thr"/>
    <property type="match status" value="1"/>
</dbReference>
<dbReference type="Gene3D" id="1.10.510.10">
    <property type="entry name" value="Transferase(Phosphotransferase) domain 1"/>
    <property type="match status" value="1"/>
</dbReference>
<sequence>MAFVNAIEVILAPDGFLSGDARYVNSTGSDGNYSALLSPALYKVHRLNVGGSVVTRENDILQRDWLTDDEFLLNPGNANNKSYHGYIYNGTFPSDFTPRSVYSTAKVLDTNRNKQSNLSNITWGFPVRKNAKHFVRVHFCDIVSDASSAAVKFNFHIYRNFSQKIDSSTVNTNLQTPFCLDYVVESDNSGFLNVTIDPRSESEIQNAYLNGLEIMEVMTTLGPAPPERMPKKNRLSVILGLLAGGLFAVISALALLGFRYKRGKQDQSSGRPFSLSFLGDSFQNLQAGITGKVPLSPELNLALKLPYWEIRRATKKFSSKLFIGKGGFGKVYRATLRGREVAIKRLEPGQGQGPEEFHNEIMLLSKIRHRHLVSLIGYCDDRSEMILVYERSELSWQQRLRICIDSARGLHYLHIDLERKIIHRDVKSTNILLTENYLAKVADFGISKSGALDHDQDINNTIKGSIGYIDPEYLMTLQLTEKSDVYSFGVVLLEVICARPVNIKSNIDEEMNLAEWGMHWQRKGELEKIIDPFLAGKINTNSLRKFGETAEKCLRPRGVDRPTMRDVLWDLILALEYQMYEEVCEDSIINLSQEYASLAAAGHLPSQSQNFQLGGEDYDGDSFIMPSGVFSQVSNEHGR</sequence>
<evidence type="ECO:0000259" key="14">
    <source>
        <dbReference type="PROSITE" id="PS50011"/>
    </source>
</evidence>
<evidence type="ECO:0000256" key="6">
    <source>
        <dbReference type="ARBA" id="ARBA00022741"/>
    </source>
</evidence>
<keyword evidence="5" id="KW-0732">Signal</keyword>
<dbReference type="FunFam" id="2.60.120.430:FF:000013">
    <property type="entry name" value="Putative receptor-like protein kinase"/>
    <property type="match status" value="1"/>
</dbReference>
<evidence type="ECO:0000256" key="7">
    <source>
        <dbReference type="ARBA" id="ARBA00022777"/>
    </source>
</evidence>
<evidence type="ECO:0000256" key="3">
    <source>
        <dbReference type="ARBA" id="ARBA00022679"/>
    </source>
</evidence>
<dbReference type="FunFam" id="3.30.200.20:FF:000039">
    <property type="entry name" value="receptor-like protein kinase FERONIA"/>
    <property type="match status" value="1"/>
</dbReference>
<evidence type="ECO:0000256" key="2">
    <source>
        <dbReference type="ARBA" id="ARBA00022527"/>
    </source>
</evidence>
<name>A0AAV8TI61_9ROSI</name>
<evidence type="ECO:0000256" key="8">
    <source>
        <dbReference type="ARBA" id="ARBA00022840"/>
    </source>
</evidence>
<dbReference type="InterPro" id="IPR045272">
    <property type="entry name" value="ANXUR1/2-like"/>
</dbReference>
<evidence type="ECO:0000313" key="15">
    <source>
        <dbReference type="EMBL" id="KAJ8765674.1"/>
    </source>
</evidence>
<dbReference type="InterPro" id="IPR008271">
    <property type="entry name" value="Ser/Thr_kinase_AS"/>
</dbReference>
<dbReference type="GO" id="GO:0005524">
    <property type="term" value="F:ATP binding"/>
    <property type="evidence" value="ECO:0007669"/>
    <property type="project" value="UniProtKB-UniRule"/>
</dbReference>
<organism evidence="15 16">
    <name type="scientific">Erythroxylum novogranatense</name>
    <dbReference type="NCBI Taxonomy" id="1862640"/>
    <lineage>
        <taxon>Eukaryota</taxon>
        <taxon>Viridiplantae</taxon>
        <taxon>Streptophyta</taxon>
        <taxon>Embryophyta</taxon>
        <taxon>Tracheophyta</taxon>
        <taxon>Spermatophyta</taxon>
        <taxon>Magnoliopsida</taxon>
        <taxon>eudicotyledons</taxon>
        <taxon>Gunneridae</taxon>
        <taxon>Pentapetalae</taxon>
        <taxon>rosids</taxon>
        <taxon>fabids</taxon>
        <taxon>Malpighiales</taxon>
        <taxon>Erythroxylaceae</taxon>
        <taxon>Erythroxylum</taxon>
    </lineage>
</organism>
<accession>A0AAV8TI61</accession>
<dbReference type="PANTHER" id="PTHR27003">
    <property type="entry name" value="OS07G0166700 PROTEIN"/>
    <property type="match status" value="1"/>
</dbReference>
<evidence type="ECO:0000256" key="10">
    <source>
        <dbReference type="ARBA" id="ARBA00023136"/>
    </source>
</evidence>
<dbReference type="InterPro" id="IPR000719">
    <property type="entry name" value="Prot_kinase_dom"/>
</dbReference>
<feature type="binding site" evidence="12">
    <location>
        <position position="344"/>
    </location>
    <ligand>
        <name>ATP</name>
        <dbReference type="ChEBI" id="CHEBI:30616"/>
    </ligand>
</feature>
<dbReference type="Gene3D" id="2.60.120.430">
    <property type="entry name" value="Galactose-binding lectin"/>
    <property type="match status" value="1"/>
</dbReference>
<dbReference type="PROSITE" id="PS00108">
    <property type="entry name" value="PROTEIN_KINASE_ST"/>
    <property type="match status" value="1"/>
</dbReference>
<dbReference type="Gene3D" id="3.30.200.20">
    <property type="entry name" value="Phosphorylase Kinase, domain 1"/>
    <property type="match status" value="1"/>
</dbReference>
<comment type="subcellular location">
    <subcellularLocation>
        <location evidence="1">Membrane</location>
        <topology evidence="1">Single-pass type I membrane protein</topology>
    </subcellularLocation>
</comment>
<dbReference type="SUPFAM" id="SSF56112">
    <property type="entry name" value="Protein kinase-like (PK-like)"/>
    <property type="match status" value="1"/>
</dbReference>
<gene>
    <name evidence="15" type="ORF">K2173_014796</name>
</gene>
<keyword evidence="3" id="KW-0808">Transferase</keyword>
<feature type="transmembrane region" description="Helical" evidence="13">
    <location>
        <begin position="235"/>
        <end position="258"/>
    </location>
</feature>
<feature type="domain" description="Protein kinase" evidence="14">
    <location>
        <begin position="317"/>
        <end position="573"/>
    </location>
</feature>
<protein>
    <recommendedName>
        <fullName evidence="14">Protein kinase domain-containing protein</fullName>
    </recommendedName>
</protein>
<keyword evidence="4 13" id="KW-0812">Transmembrane</keyword>
<dbReference type="GO" id="GO:0009506">
    <property type="term" value="C:plasmodesma"/>
    <property type="evidence" value="ECO:0007669"/>
    <property type="project" value="TreeGrafter"/>
</dbReference>
<keyword evidence="16" id="KW-1185">Reference proteome</keyword>
<dbReference type="InterPro" id="IPR001245">
    <property type="entry name" value="Ser-Thr/Tyr_kinase_cat_dom"/>
</dbReference>